<dbReference type="Pfam" id="PF00082">
    <property type="entry name" value="Peptidase_S8"/>
    <property type="match status" value="1"/>
</dbReference>
<dbReference type="OrthoDB" id="394913at2"/>
<evidence type="ECO:0000313" key="2">
    <source>
        <dbReference type="EMBL" id="PAK21805.1"/>
    </source>
</evidence>
<reference evidence="3" key="1">
    <citation type="submission" date="2017-08" db="EMBL/GenBank/DDBJ databases">
        <authorList>
            <person name="Alvarez-Ponce D."/>
            <person name="Weitzman C.L."/>
            <person name="Tillett R.L."/>
            <person name="Sandmeier F.C."/>
            <person name="Tracy C.R."/>
        </authorList>
    </citation>
    <scope>NUCLEOTIDE SEQUENCE [LARGE SCALE GENOMIC DNA]</scope>
    <source>
        <strain evidence="3">723</strain>
    </source>
</reference>
<name>A0A269TM20_9BACT</name>
<comment type="caution">
    <text evidence="2">The sequence shown here is derived from an EMBL/GenBank/DDBJ whole genome shotgun (WGS) entry which is preliminary data.</text>
</comment>
<protein>
    <recommendedName>
        <fullName evidence="1">Peptidase S8/S53 domain-containing protein</fullName>
    </recommendedName>
</protein>
<evidence type="ECO:0000259" key="1">
    <source>
        <dbReference type="Pfam" id="PF00082"/>
    </source>
</evidence>
<dbReference type="InterPro" id="IPR000209">
    <property type="entry name" value="Peptidase_S8/S53_dom"/>
</dbReference>
<dbReference type="EMBL" id="NQNY01000001">
    <property type="protein sequence ID" value="PAK21805.1"/>
    <property type="molecule type" value="Genomic_DNA"/>
</dbReference>
<dbReference type="Proteomes" id="UP000216943">
    <property type="component" value="Unassembled WGS sequence"/>
</dbReference>
<proteinExistence type="predicted"/>
<dbReference type="SUPFAM" id="SSF52743">
    <property type="entry name" value="Subtilisin-like"/>
    <property type="match status" value="1"/>
</dbReference>
<dbReference type="GO" id="GO:0004252">
    <property type="term" value="F:serine-type endopeptidase activity"/>
    <property type="evidence" value="ECO:0007669"/>
    <property type="project" value="InterPro"/>
</dbReference>
<dbReference type="RefSeq" id="WP_095334460.1">
    <property type="nucleotide sequence ID" value="NZ_NQNY01000001.1"/>
</dbReference>
<gene>
    <name evidence="2" type="ORF">CJJ23_00465</name>
</gene>
<dbReference type="GO" id="GO:0006508">
    <property type="term" value="P:proteolysis"/>
    <property type="evidence" value="ECO:0007669"/>
    <property type="project" value="InterPro"/>
</dbReference>
<dbReference type="AlphaFoldDB" id="A0A269TM20"/>
<accession>A0A269TM20</accession>
<organism evidence="2 3">
    <name type="scientific">Mycoplasmopsis agassizii</name>
    <dbReference type="NCBI Taxonomy" id="33922"/>
    <lineage>
        <taxon>Bacteria</taxon>
        <taxon>Bacillati</taxon>
        <taxon>Mycoplasmatota</taxon>
        <taxon>Mycoplasmoidales</taxon>
        <taxon>Metamycoplasmataceae</taxon>
        <taxon>Mycoplasmopsis</taxon>
    </lineage>
</organism>
<feature type="domain" description="Peptidase S8/S53" evidence="1">
    <location>
        <begin position="296"/>
        <end position="492"/>
    </location>
</feature>
<dbReference type="Gene3D" id="3.40.50.200">
    <property type="entry name" value="Peptidase S8/S53 domain"/>
    <property type="match status" value="1"/>
</dbReference>
<sequence>MAKAILSIANIVSTSVLPIQTVSTVQTEKANNHLQNYNFENLLKITRNGYDENLRLSKLNKSVEVLVRIKDHVDFSEYEKTQDISPITKQYILQNQNFVNLLEGSLLDLSFYTISKTTPYINFVFKNRENLENNLLLLANKENSISINSYEDTDIKQQAKMIQAESSKLDFQYNYDVSTFEKQFEVVGALEQRKKDALFKKLLKEKLINTEIKKIKFGIYEASGSVSKNNTLFNEQNIHYYREGSRDQYNIIQGNNADNVLSVKNGVDTFVSDIYSVYIYKDDAEWQNIVDRNAVMSQQIAKFDWLISSGVKVINNSWEQNITRNSAEKNNYGYDENAYYYDFIARKYGIINVFHSGTSRNKGDYVITLGKLSHNSVIVGSSNLKGDKISDFSEYRTLDKNMITKPLIVAPGEDYYLESFKSENGTISSGLTGGAHYSAALVSGLITMLLRNNNNLVGRPEAILTILTAGSRKIEGYGPNNPNSLNNQVGAGLVNYELMQKAANNIQNINVSESNRKQEIALPNLEGGQTLSISTAWLFDAGYSENREYRPILPESLGEKPKWDKRWDSMVSTSTYSSYTQHMYNIYDGLHAQKMKEWNKKWSVYKPALDAQKIFDKNHSRYANGRYESEWKSIEYLKEKYGKNWYIPTDIDLKVEKLNESKGEWEIVGNSASYTSNVEFIRIKIKETGKYRAVIRQYGPTRGETSTKGVMTYVID</sequence>
<evidence type="ECO:0000313" key="3">
    <source>
        <dbReference type="Proteomes" id="UP000216943"/>
    </source>
</evidence>
<dbReference type="InterPro" id="IPR036852">
    <property type="entry name" value="Peptidase_S8/S53_dom_sf"/>
</dbReference>